<proteinExistence type="predicted"/>
<name>A0A485LX67_9ZZZZ</name>
<accession>A0A485LX67</accession>
<dbReference type="AlphaFoldDB" id="A0A485LX67"/>
<sequence length="90" mass="9854">MKTIRSVGLKYCGGCNPRYDRVETLRRISDELGGTVRFVSPDDPGVGSVLVVMGCETACADLSPLKDRRIWIITGRGDADAWIADIKKVL</sequence>
<evidence type="ECO:0000313" key="1">
    <source>
        <dbReference type="EMBL" id="VFU11887.1"/>
    </source>
</evidence>
<reference evidence="1" key="1">
    <citation type="submission" date="2019-03" db="EMBL/GenBank/DDBJ databases">
        <authorList>
            <person name="Hao L."/>
        </authorList>
    </citation>
    <scope>NUCLEOTIDE SEQUENCE</scope>
</reference>
<protein>
    <submittedName>
        <fullName evidence="1">Uncharacterized protein</fullName>
    </submittedName>
</protein>
<dbReference type="EMBL" id="CAADRM010000023">
    <property type="protein sequence ID" value="VFU11887.1"/>
    <property type="molecule type" value="Genomic_DNA"/>
</dbReference>
<organism evidence="1">
    <name type="scientific">anaerobic digester metagenome</name>
    <dbReference type="NCBI Taxonomy" id="1263854"/>
    <lineage>
        <taxon>unclassified sequences</taxon>
        <taxon>metagenomes</taxon>
        <taxon>ecological metagenomes</taxon>
    </lineage>
</organism>
<gene>
    <name evidence="1" type="ORF">SCFA_1190002</name>
</gene>